<reference evidence="2" key="1">
    <citation type="journal article" date="2019" name="bioRxiv">
        <title>The Genome of the Zebra Mussel, Dreissena polymorpha: A Resource for Invasive Species Research.</title>
        <authorList>
            <person name="McCartney M.A."/>
            <person name="Auch B."/>
            <person name="Kono T."/>
            <person name="Mallez S."/>
            <person name="Zhang Y."/>
            <person name="Obille A."/>
            <person name="Becker A."/>
            <person name="Abrahante J.E."/>
            <person name="Garbe J."/>
            <person name="Badalamenti J.P."/>
            <person name="Herman A."/>
            <person name="Mangelson H."/>
            <person name="Liachko I."/>
            <person name="Sullivan S."/>
            <person name="Sone E.D."/>
            <person name="Koren S."/>
            <person name="Silverstein K.A.T."/>
            <person name="Beckman K.B."/>
            <person name="Gohl D.M."/>
        </authorList>
    </citation>
    <scope>NUCLEOTIDE SEQUENCE</scope>
    <source>
        <strain evidence="2">Duluth1</strain>
        <tissue evidence="2">Whole animal</tissue>
    </source>
</reference>
<evidence type="ECO:0000313" key="2">
    <source>
        <dbReference type="EMBL" id="KAH3850778.1"/>
    </source>
</evidence>
<accession>A0A9D4L2Z7</accession>
<feature type="region of interest" description="Disordered" evidence="1">
    <location>
        <begin position="1"/>
        <end position="33"/>
    </location>
</feature>
<reference evidence="2" key="2">
    <citation type="submission" date="2020-11" db="EMBL/GenBank/DDBJ databases">
        <authorList>
            <person name="McCartney M.A."/>
            <person name="Auch B."/>
            <person name="Kono T."/>
            <person name="Mallez S."/>
            <person name="Becker A."/>
            <person name="Gohl D.M."/>
            <person name="Silverstein K.A.T."/>
            <person name="Koren S."/>
            <person name="Bechman K.B."/>
            <person name="Herman A."/>
            <person name="Abrahante J.E."/>
            <person name="Garbe J."/>
        </authorList>
    </citation>
    <scope>NUCLEOTIDE SEQUENCE</scope>
    <source>
        <strain evidence="2">Duluth1</strain>
        <tissue evidence="2">Whole animal</tissue>
    </source>
</reference>
<feature type="compositionally biased region" description="Polar residues" evidence="1">
    <location>
        <begin position="1"/>
        <end position="15"/>
    </location>
</feature>
<dbReference type="AlphaFoldDB" id="A0A9D4L2Z7"/>
<comment type="caution">
    <text evidence="2">The sequence shown here is derived from an EMBL/GenBank/DDBJ whole genome shotgun (WGS) entry which is preliminary data.</text>
</comment>
<protein>
    <submittedName>
        <fullName evidence="2">Uncharacterized protein</fullName>
    </submittedName>
</protein>
<keyword evidence="3" id="KW-1185">Reference proteome</keyword>
<name>A0A9D4L2Z7_DREPO</name>
<proteinExistence type="predicted"/>
<dbReference type="EMBL" id="JAIWYP010000003">
    <property type="protein sequence ID" value="KAH3850778.1"/>
    <property type="molecule type" value="Genomic_DNA"/>
</dbReference>
<dbReference type="Proteomes" id="UP000828390">
    <property type="component" value="Unassembled WGS sequence"/>
</dbReference>
<organism evidence="2 3">
    <name type="scientific">Dreissena polymorpha</name>
    <name type="common">Zebra mussel</name>
    <name type="synonym">Mytilus polymorpha</name>
    <dbReference type="NCBI Taxonomy" id="45954"/>
    <lineage>
        <taxon>Eukaryota</taxon>
        <taxon>Metazoa</taxon>
        <taxon>Spiralia</taxon>
        <taxon>Lophotrochozoa</taxon>
        <taxon>Mollusca</taxon>
        <taxon>Bivalvia</taxon>
        <taxon>Autobranchia</taxon>
        <taxon>Heteroconchia</taxon>
        <taxon>Euheterodonta</taxon>
        <taxon>Imparidentia</taxon>
        <taxon>Neoheterodontei</taxon>
        <taxon>Myida</taxon>
        <taxon>Dreissenoidea</taxon>
        <taxon>Dreissenidae</taxon>
        <taxon>Dreissena</taxon>
    </lineage>
</organism>
<gene>
    <name evidence="2" type="ORF">DPMN_093251</name>
</gene>
<sequence>MSVKPISNLNKNGKISTRELTRKTAQPPVGHPIRTNVLTKFNEDYNKNMALRGLTRRNEHNHVLTNVHDDWAINVTTRVLTRKNAPPPGGHVFQPTRTIFRLI</sequence>
<evidence type="ECO:0000256" key="1">
    <source>
        <dbReference type="SAM" id="MobiDB-lite"/>
    </source>
</evidence>
<evidence type="ECO:0000313" key="3">
    <source>
        <dbReference type="Proteomes" id="UP000828390"/>
    </source>
</evidence>